<keyword evidence="4" id="KW-0805">Transcription regulation</keyword>
<name>C1MHZ9_MICPC</name>
<evidence type="ECO:0000256" key="1">
    <source>
        <dbReference type="ARBA" id="ARBA00004123"/>
    </source>
</evidence>
<dbReference type="OrthoDB" id="10492825at2759"/>
<feature type="chain" id="PRO_5002911977" description="Mediator of RNA polymerase II transcription subunit 20" evidence="5">
    <location>
        <begin position="25"/>
        <end position="222"/>
    </location>
</feature>
<organism evidence="7">
    <name type="scientific">Micromonas pusilla (strain CCMP1545)</name>
    <name type="common">Picoplanktonic green alga</name>
    <dbReference type="NCBI Taxonomy" id="564608"/>
    <lineage>
        <taxon>Eukaryota</taxon>
        <taxon>Viridiplantae</taxon>
        <taxon>Chlorophyta</taxon>
        <taxon>Mamiellophyceae</taxon>
        <taxon>Mamiellales</taxon>
        <taxon>Mamiellaceae</taxon>
        <taxon>Micromonas</taxon>
    </lineage>
</organism>
<dbReference type="Proteomes" id="UP000001876">
    <property type="component" value="Unassembled WGS sequence"/>
</dbReference>
<dbReference type="GO" id="GO:0003713">
    <property type="term" value="F:transcription coactivator activity"/>
    <property type="evidence" value="ECO:0007669"/>
    <property type="project" value="TreeGrafter"/>
</dbReference>
<protein>
    <recommendedName>
        <fullName evidence="4">Mediator of RNA polymerase II transcription subunit 20</fullName>
    </recommendedName>
    <alternativeName>
        <fullName evidence="4">Mediator complex subunit 20</fullName>
    </alternativeName>
</protein>
<keyword evidence="3 4" id="KW-0539">Nucleus</keyword>
<evidence type="ECO:0000313" key="6">
    <source>
        <dbReference type="EMBL" id="EEH60294.1"/>
    </source>
</evidence>
<dbReference type="GO" id="GO:0016592">
    <property type="term" value="C:mediator complex"/>
    <property type="evidence" value="ECO:0007669"/>
    <property type="project" value="InterPro"/>
</dbReference>
<dbReference type="KEGG" id="mpp:MICPUCDRAFT_37990"/>
<evidence type="ECO:0000256" key="5">
    <source>
        <dbReference type="SAM" id="SignalP"/>
    </source>
</evidence>
<dbReference type="InterPro" id="IPR013921">
    <property type="entry name" value="Mediator_Med20"/>
</dbReference>
<keyword evidence="5" id="KW-0732">Signal</keyword>
<gene>
    <name evidence="4" type="primary">MED20</name>
    <name evidence="6" type="ORF">MICPUCDRAFT_37990</name>
</gene>
<comment type="subcellular location">
    <subcellularLocation>
        <location evidence="1 4">Nucleus</location>
    </subcellularLocation>
</comment>
<keyword evidence="7" id="KW-1185">Reference proteome</keyword>
<evidence type="ECO:0000256" key="3">
    <source>
        <dbReference type="ARBA" id="ARBA00023242"/>
    </source>
</evidence>
<comment type="function">
    <text evidence="4">Component of the Mediator complex, a coactivator involved in the regulated transcription of nearly all RNA polymerase II-dependent genes. Mediator functions as a bridge to convey information from gene-specific regulatory proteins to the basal RNA polymerase II transcription machinery. Mediator is recruited to promoters by direct interactions with regulatory proteins and serves as a scaffold for the assembly of a functional preinitiation complex with RNA polymerase II and the general transcription factors.</text>
</comment>
<accession>C1MHZ9</accession>
<dbReference type="GO" id="GO:0006357">
    <property type="term" value="P:regulation of transcription by RNA polymerase II"/>
    <property type="evidence" value="ECO:0007669"/>
    <property type="project" value="InterPro"/>
</dbReference>
<dbReference type="Pfam" id="PF08612">
    <property type="entry name" value="Med20"/>
    <property type="match status" value="1"/>
</dbReference>
<sequence>MHWRQPAAARTMHDFLALAAAVQAHANVTDDKTTRWAAEVTTRKRSTEADAPGMFLALGAKDVADEVHSCVLHHGESGKERTVLVLRAEKRCVEGAVPVKEYLSRCRNHRVTHRSKIEGVGFSAGDFDVRVGRVENMQGSYAGAVIEIEYVPVTDAAQAAVVLEEFAGYLAEAVAAAEERRGLGGGTLAPTPEALTRSYGLDGALFEDAHLAVTYVHAVTNM</sequence>
<proteinExistence type="inferred from homology"/>
<evidence type="ECO:0000313" key="7">
    <source>
        <dbReference type="Proteomes" id="UP000001876"/>
    </source>
</evidence>
<comment type="similarity">
    <text evidence="2 4">Belongs to the Mediator complex subunit 20 family.</text>
</comment>
<keyword evidence="4" id="KW-0804">Transcription</keyword>
<comment type="subunit">
    <text evidence="4">Component of the Mediator complex.</text>
</comment>
<dbReference type="GeneID" id="9681148"/>
<dbReference type="PANTHER" id="PTHR12465:SF0">
    <property type="entry name" value="MEDIATOR OF RNA POLYMERASE II TRANSCRIPTION SUBUNIT 20"/>
    <property type="match status" value="1"/>
</dbReference>
<keyword evidence="4" id="KW-0010">Activator</keyword>
<dbReference type="eggNOG" id="KOG1383">
    <property type="taxonomic scope" value="Eukaryota"/>
</dbReference>
<feature type="signal peptide" evidence="5">
    <location>
        <begin position="1"/>
        <end position="24"/>
    </location>
</feature>
<evidence type="ECO:0000256" key="4">
    <source>
        <dbReference type="RuleBase" id="RU364152"/>
    </source>
</evidence>
<dbReference type="EMBL" id="GG663735">
    <property type="protein sequence ID" value="EEH60294.1"/>
    <property type="molecule type" value="Genomic_DNA"/>
</dbReference>
<dbReference type="OMA" id="CEVEYAP"/>
<dbReference type="RefSeq" id="XP_003055042.1">
    <property type="nucleotide sequence ID" value="XM_003054996.1"/>
</dbReference>
<reference evidence="6 7" key="1">
    <citation type="journal article" date="2009" name="Science">
        <title>Green evolution and dynamic adaptations revealed by genomes of the marine picoeukaryotes Micromonas.</title>
        <authorList>
            <person name="Worden A.Z."/>
            <person name="Lee J.H."/>
            <person name="Mock T."/>
            <person name="Rouze P."/>
            <person name="Simmons M.P."/>
            <person name="Aerts A.L."/>
            <person name="Allen A.E."/>
            <person name="Cuvelier M.L."/>
            <person name="Derelle E."/>
            <person name="Everett M.V."/>
            <person name="Foulon E."/>
            <person name="Grimwood J."/>
            <person name="Gundlach H."/>
            <person name="Henrissat B."/>
            <person name="Napoli C."/>
            <person name="McDonald S.M."/>
            <person name="Parker M.S."/>
            <person name="Rombauts S."/>
            <person name="Salamov A."/>
            <person name="Von Dassow P."/>
            <person name="Badger J.H."/>
            <person name="Coutinho P.M."/>
            <person name="Demir E."/>
            <person name="Dubchak I."/>
            <person name="Gentemann C."/>
            <person name="Eikrem W."/>
            <person name="Gready J.E."/>
            <person name="John U."/>
            <person name="Lanier W."/>
            <person name="Lindquist E.A."/>
            <person name="Lucas S."/>
            <person name="Mayer K.F."/>
            <person name="Moreau H."/>
            <person name="Not F."/>
            <person name="Otillar R."/>
            <person name="Panaud O."/>
            <person name="Pangilinan J."/>
            <person name="Paulsen I."/>
            <person name="Piegu B."/>
            <person name="Poliakov A."/>
            <person name="Robbens S."/>
            <person name="Schmutz J."/>
            <person name="Toulza E."/>
            <person name="Wyss T."/>
            <person name="Zelensky A."/>
            <person name="Zhou K."/>
            <person name="Armbrust E.V."/>
            <person name="Bhattacharya D."/>
            <person name="Goodenough U.W."/>
            <person name="Van de Peer Y."/>
            <person name="Grigoriev I.V."/>
        </authorList>
    </citation>
    <scope>NUCLEOTIDE SEQUENCE [LARGE SCALE GENOMIC DNA]</scope>
    <source>
        <strain evidence="6 7">CCMP1545</strain>
    </source>
</reference>
<dbReference type="AlphaFoldDB" id="C1MHZ9"/>
<evidence type="ECO:0000256" key="2">
    <source>
        <dbReference type="ARBA" id="ARBA00010743"/>
    </source>
</evidence>
<dbReference type="STRING" id="564608.C1MHZ9"/>
<dbReference type="PANTHER" id="PTHR12465">
    <property type="entry name" value="UBIQUITIN SPECIFIC PROTEASE HOMOLOG 49"/>
    <property type="match status" value="1"/>
</dbReference>